<dbReference type="PANTHER" id="PTHR40076:SF1">
    <property type="entry name" value="MEMBRANE PROTEIN"/>
    <property type="match status" value="1"/>
</dbReference>
<dbReference type="AlphaFoldDB" id="A0A178LNH9"/>
<proteinExistence type="predicted"/>
<dbReference type="OrthoDB" id="4829830at2"/>
<dbReference type="InterPro" id="IPR010380">
    <property type="entry name" value="DUF975"/>
</dbReference>
<feature type="transmembrane region" description="Helical" evidence="2">
    <location>
        <begin position="244"/>
        <end position="262"/>
    </location>
</feature>
<comment type="caution">
    <text evidence="3">The sequence shown here is derived from an EMBL/GenBank/DDBJ whole genome shotgun (WGS) entry which is preliminary data.</text>
</comment>
<accession>A0A178LNH9</accession>
<organism evidence="3 4">
    <name type="scientific">Mycolicibacterium iranicum</name>
    <name type="common">Mycobacterium iranicum</name>
    <dbReference type="NCBI Taxonomy" id="912594"/>
    <lineage>
        <taxon>Bacteria</taxon>
        <taxon>Bacillati</taxon>
        <taxon>Actinomycetota</taxon>
        <taxon>Actinomycetes</taxon>
        <taxon>Mycobacteriales</taxon>
        <taxon>Mycobacteriaceae</taxon>
        <taxon>Mycolicibacterium</taxon>
    </lineage>
</organism>
<dbReference type="RefSeq" id="WP_064284176.1">
    <property type="nucleotide sequence ID" value="NZ_LWCS01000052.1"/>
</dbReference>
<protein>
    <recommendedName>
        <fullName evidence="5">Proline and glycine rich transmembrane protein</fullName>
    </recommendedName>
</protein>
<dbReference type="Proteomes" id="UP000078396">
    <property type="component" value="Unassembled WGS sequence"/>
</dbReference>
<dbReference type="EMBL" id="LWCS01000052">
    <property type="protein sequence ID" value="OAN32833.1"/>
    <property type="molecule type" value="Genomic_DNA"/>
</dbReference>
<dbReference type="PRINTS" id="PR01871">
    <property type="entry name" value="ANNEXINVII"/>
</dbReference>
<feature type="transmembrane region" description="Helical" evidence="2">
    <location>
        <begin position="163"/>
        <end position="186"/>
    </location>
</feature>
<sequence>MTENPPPGGYPPPPPGGYPPPPPPSGGGFPPPPPGGGYQPPPPSGGGYEPPPTGGGFPPQEPAGYPPPPPAGGYGAPQGFGPPQGGFPSPQGYPPVGGPPAYNVGDAFGWAWNKFTKNAVPLIVATLVFVVVVAALQGIISVVQMLVSPGETSYVADDSGLSFSYAATGFAGILVSIVGWFLTLIVTATIQSAYLGGIFDIANGQQVSVGSFFKPRNIGNVVIASLITGVISTIGYFLCVLPGLIASFLFMFTTIAVLDRNLSPVDAIKSSFETVKNNLGPALLTALAAAAVLIVGFLLCGIGILVAAPLATLLLVYAYRSLNGGYVAPATP</sequence>
<gene>
    <name evidence="3" type="ORF">A4X20_28375</name>
</gene>
<feature type="transmembrane region" description="Helical" evidence="2">
    <location>
        <begin position="122"/>
        <end position="143"/>
    </location>
</feature>
<name>A0A178LNH9_MYCIR</name>
<evidence type="ECO:0000313" key="3">
    <source>
        <dbReference type="EMBL" id="OAN32833.1"/>
    </source>
</evidence>
<evidence type="ECO:0000313" key="4">
    <source>
        <dbReference type="Proteomes" id="UP000078396"/>
    </source>
</evidence>
<feature type="region of interest" description="Disordered" evidence="1">
    <location>
        <begin position="1"/>
        <end position="94"/>
    </location>
</feature>
<keyword evidence="2" id="KW-1133">Transmembrane helix</keyword>
<feature type="compositionally biased region" description="Pro residues" evidence="1">
    <location>
        <begin position="1"/>
        <end position="71"/>
    </location>
</feature>
<evidence type="ECO:0008006" key="5">
    <source>
        <dbReference type="Google" id="ProtNLM"/>
    </source>
</evidence>
<dbReference type="PANTHER" id="PTHR40076">
    <property type="entry name" value="MEMBRANE PROTEIN-RELATED"/>
    <property type="match status" value="1"/>
</dbReference>
<feature type="transmembrane region" description="Helical" evidence="2">
    <location>
        <begin position="283"/>
        <end position="316"/>
    </location>
</feature>
<reference evidence="3 4" key="1">
    <citation type="submission" date="2016-04" db="EMBL/GenBank/DDBJ databases">
        <title>Draft Genome Sequences of Staphylococcus capitis Strain H36, S. capitis Strain H65, S. cohnii Strain H62, S. hominis Strain H69, Mycobacterium iranicum Strain H39, Plantibacter sp. Strain H53, Pseudomonas oryzihabitans Strain H72, and Microbacterium sp. Strain H83, isolated from residential settings.</title>
        <authorList>
            <person name="Lymperopoulou D."/>
            <person name="Adams R.I."/>
            <person name="Lindow S."/>
            <person name="Coil D.A."/>
            <person name="Jospin G."/>
            <person name="Eisen J.A."/>
        </authorList>
    </citation>
    <scope>NUCLEOTIDE SEQUENCE [LARGE SCALE GENOMIC DNA]</scope>
    <source>
        <strain evidence="3 4">H39</strain>
    </source>
</reference>
<feature type="compositionally biased region" description="Gly residues" evidence="1">
    <location>
        <begin position="72"/>
        <end position="84"/>
    </location>
</feature>
<dbReference type="STRING" id="912594.AWC12_17885"/>
<keyword evidence="2" id="KW-0472">Membrane</keyword>
<evidence type="ECO:0000256" key="2">
    <source>
        <dbReference type="SAM" id="Phobius"/>
    </source>
</evidence>
<evidence type="ECO:0000256" key="1">
    <source>
        <dbReference type="SAM" id="MobiDB-lite"/>
    </source>
</evidence>
<keyword evidence="2" id="KW-0812">Transmembrane</keyword>